<evidence type="ECO:0000313" key="3">
    <source>
        <dbReference type="Proteomes" id="UP000265719"/>
    </source>
</evidence>
<dbReference type="AlphaFoldDB" id="A0A399G6X8"/>
<feature type="region of interest" description="Disordered" evidence="1">
    <location>
        <begin position="22"/>
        <end position="44"/>
    </location>
</feature>
<gene>
    <name evidence="2" type="ORF">NI17_005090</name>
</gene>
<evidence type="ECO:0000256" key="1">
    <source>
        <dbReference type="SAM" id="MobiDB-lite"/>
    </source>
</evidence>
<proteinExistence type="predicted"/>
<protein>
    <submittedName>
        <fullName evidence="2">Uncharacterized protein</fullName>
    </submittedName>
</protein>
<dbReference type="RefSeq" id="WP_068691936.1">
    <property type="nucleotide sequence ID" value="NZ_CP063196.1"/>
</dbReference>
<sequence length="86" mass="9106">MEHRLDGFAVARTRAVIAELAATGGDGSGHGPPPPAPPPHVLGDHGIPTVDRAEFERVFGDPARRRSALAALVRHRGWSGEDVRPS</sequence>
<name>A0A399G6X8_9ACTN</name>
<keyword evidence="3" id="KW-1185">Reference proteome</keyword>
<evidence type="ECO:0000313" key="2">
    <source>
        <dbReference type="EMBL" id="UOE20595.1"/>
    </source>
</evidence>
<accession>A0A399G6X8</accession>
<reference evidence="2" key="1">
    <citation type="submission" date="2020-10" db="EMBL/GenBank/DDBJ databases">
        <title>De novo genome project of the cellulose decomposer Thermobifida halotolerans type strain.</title>
        <authorList>
            <person name="Nagy I."/>
            <person name="Horvath B."/>
            <person name="Kukolya J."/>
            <person name="Nagy I."/>
            <person name="Orsini M."/>
        </authorList>
    </citation>
    <scope>NUCLEOTIDE SEQUENCE</scope>
    <source>
        <strain evidence="2">DSM 44931</strain>
    </source>
</reference>
<feature type="compositionally biased region" description="Pro residues" evidence="1">
    <location>
        <begin position="31"/>
        <end position="40"/>
    </location>
</feature>
<organism evidence="2 3">
    <name type="scientific">Thermobifida halotolerans</name>
    <dbReference type="NCBI Taxonomy" id="483545"/>
    <lineage>
        <taxon>Bacteria</taxon>
        <taxon>Bacillati</taxon>
        <taxon>Actinomycetota</taxon>
        <taxon>Actinomycetes</taxon>
        <taxon>Streptosporangiales</taxon>
        <taxon>Nocardiopsidaceae</taxon>
        <taxon>Thermobifida</taxon>
    </lineage>
</organism>
<dbReference type="Proteomes" id="UP000265719">
    <property type="component" value="Chromosome"/>
</dbReference>
<dbReference type="KEGG" id="thao:NI17_005090"/>
<dbReference type="EMBL" id="CP063196">
    <property type="protein sequence ID" value="UOE20595.1"/>
    <property type="molecule type" value="Genomic_DNA"/>
</dbReference>